<evidence type="ECO:0000256" key="10">
    <source>
        <dbReference type="ARBA" id="ARBA00023136"/>
    </source>
</evidence>
<evidence type="ECO:0000256" key="1">
    <source>
        <dbReference type="ARBA" id="ARBA00004651"/>
    </source>
</evidence>
<evidence type="ECO:0000256" key="11">
    <source>
        <dbReference type="SAM" id="Phobius"/>
    </source>
</evidence>
<feature type="transmembrane region" description="Helical" evidence="11">
    <location>
        <begin position="306"/>
        <end position="326"/>
    </location>
</feature>
<proteinExistence type="inferred from homology"/>
<keyword evidence="5" id="KW-0997">Cell inner membrane</keyword>
<dbReference type="PANTHER" id="PTHR46494">
    <property type="entry name" value="CORA FAMILY METAL ION TRANSPORTER (EUROFUNG)"/>
    <property type="match status" value="1"/>
</dbReference>
<comment type="similarity">
    <text evidence="2">Belongs to the CorA metal ion transporter (MIT) (TC 1.A.35) family.</text>
</comment>
<gene>
    <name evidence="12" type="ORF">RKE40_22150</name>
</gene>
<feature type="transmembrane region" description="Helical" evidence="11">
    <location>
        <begin position="272"/>
        <end position="294"/>
    </location>
</feature>
<comment type="subcellular location">
    <subcellularLocation>
        <location evidence="1">Cell membrane</location>
        <topology evidence="1">Multi-pass membrane protein</topology>
    </subcellularLocation>
</comment>
<keyword evidence="3" id="KW-0813">Transport</keyword>
<keyword evidence="10 11" id="KW-0472">Membrane</keyword>
<dbReference type="Pfam" id="PF01544">
    <property type="entry name" value="CorA"/>
    <property type="match status" value="1"/>
</dbReference>
<dbReference type="InterPro" id="IPR045863">
    <property type="entry name" value="CorA_TM1_TM2"/>
</dbReference>
<dbReference type="EMBL" id="JAWDID010000044">
    <property type="protein sequence ID" value="MDU0342608.1"/>
    <property type="molecule type" value="Genomic_DNA"/>
</dbReference>
<keyword evidence="4" id="KW-1003">Cell membrane</keyword>
<evidence type="ECO:0000256" key="7">
    <source>
        <dbReference type="ARBA" id="ARBA00022833"/>
    </source>
</evidence>
<keyword evidence="13" id="KW-1185">Reference proteome</keyword>
<keyword evidence="7" id="KW-0862">Zinc</keyword>
<organism evidence="12 13">
    <name type="scientific">Bosea rubneri</name>
    <dbReference type="NCBI Taxonomy" id="3075434"/>
    <lineage>
        <taxon>Bacteria</taxon>
        <taxon>Pseudomonadati</taxon>
        <taxon>Pseudomonadota</taxon>
        <taxon>Alphaproteobacteria</taxon>
        <taxon>Hyphomicrobiales</taxon>
        <taxon>Boseaceae</taxon>
        <taxon>Bosea</taxon>
    </lineage>
</organism>
<evidence type="ECO:0000256" key="2">
    <source>
        <dbReference type="ARBA" id="ARBA00009765"/>
    </source>
</evidence>
<accession>A0ABU3SCT4</accession>
<evidence type="ECO:0000256" key="6">
    <source>
        <dbReference type="ARBA" id="ARBA00022692"/>
    </source>
</evidence>
<keyword evidence="8 11" id="KW-1133">Transmembrane helix</keyword>
<evidence type="ECO:0000313" key="13">
    <source>
        <dbReference type="Proteomes" id="UP001254257"/>
    </source>
</evidence>
<dbReference type="InterPro" id="IPR002523">
    <property type="entry name" value="MgTranspt_CorA/ZnTranspt_ZntB"/>
</dbReference>
<dbReference type="PANTHER" id="PTHR46494:SF3">
    <property type="entry name" value="ZINC TRANSPORT PROTEIN ZNTB"/>
    <property type="match status" value="1"/>
</dbReference>
<keyword evidence="6 11" id="KW-0812">Transmembrane</keyword>
<reference evidence="12 13" key="1">
    <citation type="submission" date="2023-09" db="EMBL/GenBank/DDBJ databases">
        <title>Whole genome shotgun sequencing (WGS) of Bosea sp. ZW T0_25, isolated from stored onions (Allium cepa).</title>
        <authorList>
            <person name="Stoll D.A."/>
            <person name="Huch M."/>
        </authorList>
    </citation>
    <scope>NUCLEOTIDE SEQUENCE [LARGE SCALE GENOMIC DNA]</scope>
    <source>
        <strain evidence="12 13">ZW T0_25</strain>
    </source>
</reference>
<sequence length="333" mass="38075">MSILQDIQSRAGFIWAYRFDDEGRASLVPRDQSPGLALDGAKFVWLHLDLVHSRTKQWIAERSELPLEAQAVFLSQDDHQRLYHDPDFVWGITYDQVREVHSLADDWGMMHWIVGERFLITGRRQALQATRLTRDTLEAGFRATSPEMLFERVIEFVIEDVAEDVNRLADDADSIEDHIIDDRIGDEARKLGAIRRRTVKLHRQLNGLHQLFRRFQETATARAAPEKVRSATARLLHRVDTMLGDVQLVQQRARLLQDEIAARLSAQTNHHLYVLSILTATLMPATLVTGYFGVNTKALPFLETEFGWLYILGLSGLAAGAVYWLLKRRNVIG</sequence>
<dbReference type="InterPro" id="IPR045861">
    <property type="entry name" value="CorA_cytoplasmic_dom"/>
</dbReference>
<evidence type="ECO:0000313" key="12">
    <source>
        <dbReference type="EMBL" id="MDU0342608.1"/>
    </source>
</evidence>
<dbReference type="Proteomes" id="UP001254257">
    <property type="component" value="Unassembled WGS sequence"/>
</dbReference>
<dbReference type="SUPFAM" id="SSF143865">
    <property type="entry name" value="CorA soluble domain-like"/>
    <property type="match status" value="1"/>
</dbReference>
<evidence type="ECO:0000256" key="5">
    <source>
        <dbReference type="ARBA" id="ARBA00022519"/>
    </source>
</evidence>
<keyword evidence="9" id="KW-0406">Ion transport</keyword>
<evidence type="ECO:0000256" key="9">
    <source>
        <dbReference type="ARBA" id="ARBA00023065"/>
    </source>
</evidence>
<evidence type="ECO:0000256" key="8">
    <source>
        <dbReference type="ARBA" id="ARBA00022989"/>
    </source>
</evidence>
<protein>
    <submittedName>
        <fullName evidence="12">CorA family divalent cation transporter</fullName>
    </submittedName>
</protein>
<dbReference type="Gene3D" id="3.30.460.20">
    <property type="entry name" value="CorA soluble domain-like"/>
    <property type="match status" value="1"/>
</dbReference>
<comment type="caution">
    <text evidence="12">The sequence shown here is derived from an EMBL/GenBank/DDBJ whole genome shotgun (WGS) entry which is preliminary data.</text>
</comment>
<evidence type="ECO:0000256" key="4">
    <source>
        <dbReference type="ARBA" id="ARBA00022475"/>
    </source>
</evidence>
<name>A0ABU3SCT4_9HYPH</name>
<dbReference type="Gene3D" id="1.20.58.340">
    <property type="entry name" value="Magnesium transport protein CorA, transmembrane region"/>
    <property type="match status" value="2"/>
</dbReference>
<dbReference type="SUPFAM" id="SSF144083">
    <property type="entry name" value="Magnesium transport protein CorA, transmembrane region"/>
    <property type="match status" value="1"/>
</dbReference>
<dbReference type="RefSeq" id="WP_316020374.1">
    <property type="nucleotide sequence ID" value="NZ_JAWDID010000044.1"/>
</dbReference>
<evidence type="ECO:0000256" key="3">
    <source>
        <dbReference type="ARBA" id="ARBA00022448"/>
    </source>
</evidence>